<gene>
    <name evidence="1" type="ORF">UV06_C0005G0031</name>
</gene>
<dbReference type="Pfam" id="PF24585">
    <property type="entry name" value="YunG"/>
    <property type="match status" value="1"/>
</dbReference>
<accession>A0A0G0Z246</accession>
<protein>
    <recommendedName>
        <fullName evidence="3">YunG</fullName>
    </recommendedName>
</protein>
<name>A0A0G0Z246_9BACT</name>
<dbReference type="AlphaFoldDB" id="A0A0G0Z246"/>
<evidence type="ECO:0000313" key="2">
    <source>
        <dbReference type="Proteomes" id="UP000033854"/>
    </source>
</evidence>
<dbReference type="Proteomes" id="UP000033854">
    <property type="component" value="Unassembled WGS sequence"/>
</dbReference>
<evidence type="ECO:0000313" key="1">
    <source>
        <dbReference type="EMBL" id="KKS42837.1"/>
    </source>
</evidence>
<dbReference type="EMBL" id="LCDA01000005">
    <property type="protein sequence ID" value="KKS42837.1"/>
    <property type="molecule type" value="Genomic_DNA"/>
</dbReference>
<reference evidence="1 2" key="1">
    <citation type="journal article" date="2015" name="Nature">
        <title>rRNA introns, odd ribosomes, and small enigmatic genomes across a large radiation of phyla.</title>
        <authorList>
            <person name="Brown C.T."/>
            <person name="Hug L.A."/>
            <person name="Thomas B.C."/>
            <person name="Sharon I."/>
            <person name="Castelle C.J."/>
            <person name="Singh A."/>
            <person name="Wilkins M.J."/>
            <person name="Williams K.H."/>
            <person name="Banfield J.F."/>
        </authorList>
    </citation>
    <scope>NUCLEOTIDE SEQUENCE [LARGE SCALE GENOMIC DNA]</scope>
</reference>
<sequence>MINKEQFQEAVVKSGKKETSMSPDHWNEENPTLGHCAVVALTAQDIYGGKLLKASLEGTGFAYGRSHYWNLLPDGSEIDFTEAQFEGRKPQLNGEVRTREYVLSNELTKQRYELLKVIILIELSKVLDACSS</sequence>
<proteinExistence type="predicted"/>
<comment type="caution">
    <text evidence="1">The sequence shown here is derived from an EMBL/GenBank/DDBJ whole genome shotgun (WGS) entry which is preliminary data.</text>
</comment>
<organism evidence="1 2">
    <name type="scientific">Candidatus Collierbacteria bacterium GW2011_GWA2_42_17</name>
    <dbReference type="NCBI Taxonomy" id="1618378"/>
    <lineage>
        <taxon>Bacteria</taxon>
        <taxon>Candidatus Collieribacteriota</taxon>
    </lineage>
</organism>
<dbReference type="InterPro" id="IPR056238">
    <property type="entry name" value="YunG-like"/>
</dbReference>
<evidence type="ECO:0008006" key="3">
    <source>
        <dbReference type="Google" id="ProtNLM"/>
    </source>
</evidence>